<dbReference type="Gene3D" id="3.40.50.1820">
    <property type="entry name" value="alpha/beta hydrolase"/>
    <property type="match status" value="1"/>
</dbReference>
<evidence type="ECO:0000313" key="2">
    <source>
        <dbReference type="EMBL" id="QDU47431.1"/>
    </source>
</evidence>
<dbReference type="EMBL" id="CP036276">
    <property type="protein sequence ID" value="QDU47431.1"/>
    <property type="molecule type" value="Genomic_DNA"/>
</dbReference>
<sequence>MPCARLETLLRRGLLGLLAAMLLFPVTGCASLLSEIMVSAPNRFNPFGSKNMLSPPERKLLGVDQQFRVEVGPPDAKLAVSVIEPENFAEPRGTILVLHGIWNRSIWMLGTAQMFADEGYRAVLVDLRGHGASTGKWLTYGPRESRDISQVIDALQERELVAGRLGVYGISYGATTSIHVAGGDPRISAVVAVAPFSKMRDEVPDYSRTILPGIEDWVSDDTFEEAVDAAGDQGGFDPDMSDALEAIRKTDAPVLIMHGQDDWLVPPYHSMRLYEAGRDHAELVLMPRLGHISIWFDAEGEVAAKAKNWFERHLASGPKSAAP</sequence>
<gene>
    <name evidence="2" type="ORF">Mal52_59620</name>
</gene>
<keyword evidence="3" id="KW-1185">Reference proteome</keyword>
<dbReference type="InterPro" id="IPR000383">
    <property type="entry name" value="Xaa-Pro-like_dom"/>
</dbReference>
<dbReference type="Proteomes" id="UP000319383">
    <property type="component" value="Chromosome"/>
</dbReference>
<dbReference type="InterPro" id="IPR029058">
    <property type="entry name" value="AB_hydrolase_fold"/>
</dbReference>
<dbReference type="KEGG" id="sdyn:Mal52_59620"/>
<organism evidence="2 3">
    <name type="scientific">Symmachiella dynata</name>
    <dbReference type="NCBI Taxonomy" id="2527995"/>
    <lineage>
        <taxon>Bacteria</taxon>
        <taxon>Pseudomonadati</taxon>
        <taxon>Planctomycetota</taxon>
        <taxon>Planctomycetia</taxon>
        <taxon>Planctomycetales</taxon>
        <taxon>Planctomycetaceae</taxon>
        <taxon>Symmachiella</taxon>
    </lineage>
</organism>
<accession>A0A517ZY77</accession>
<dbReference type="GO" id="GO:0016787">
    <property type="term" value="F:hydrolase activity"/>
    <property type="evidence" value="ECO:0007669"/>
    <property type="project" value="InterPro"/>
</dbReference>
<dbReference type="AlphaFoldDB" id="A0A517ZY77"/>
<dbReference type="RefSeq" id="WP_145380251.1">
    <property type="nucleotide sequence ID" value="NZ_CP036276.1"/>
</dbReference>
<proteinExistence type="predicted"/>
<dbReference type="SUPFAM" id="SSF53474">
    <property type="entry name" value="alpha/beta-Hydrolases"/>
    <property type="match status" value="1"/>
</dbReference>
<dbReference type="Pfam" id="PF02129">
    <property type="entry name" value="Peptidase_S15"/>
    <property type="match status" value="1"/>
</dbReference>
<dbReference type="PANTHER" id="PTHR12277">
    <property type="entry name" value="ALPHA/BETA HYDROLASE DOMAIN-CONTAINING PROTEIN"/>
    <property type="match status" value="1"/>
</dbReference>
<protein>
    <submittedName>
        <fullName evidence="2">Esterase</fullName>
    </submittedName>
</protein>
<evidence type="ECO:0000313" key="3">
    <source>
        <dbReference type="Proteomes" id="UP000319383"/>
    </source>
</evidence>
<name>A0A517ZY77_9PLAN</name>
<evidence type="ECO:0000259" key="1">
    <source>
        <dbReference type="Pfam" id="PF02129"/>
    </source>
</evidence>
<reference evidence="2 3" key="1">
    <citation type="submission" date="2019-02" db="EMBL/GenBank/DDBJ databases">
        <title>Deep-cultivation of Planctomycetes and their phenomic and genomic characterization uncovers novel biology.</title>
        <authorList>
            <person name="Wiegand S."/>
            <person name="Jogler M."/>
            <person name="Boedeker C."/>
            <person name="Pinto D."/>
            <person name="Vollmers J."/>
            <person name="Rivas-Marin E."/>
            <person name="Kohn T."/>
            <person name="Peeters S.H."/>
            <person name="Heuer A."/>
            <person name="Rast P."/>
            <person name="Oberbeckmann S."/>
            <person name="Bunk B."/>
            <person name="Jeske O."/>
            <person name="Meyerdierks A."/>
            <person name="Storesund J.E."/>
            <person name="Kallscheuer N."/>
            <person name="Luecker S."/>
            <person name="Lage O.M."/>
            <person name="Pohl T."/>
            <person name="Merkel B.J."/>
            <person name="Hornburger P."/>
            <person name="Mueller R.-W."/>
            <person name="Bruemmer F."/>
            <person name="Labrenz M."/>
            <person name="Spormann A.M."/>
            <person name="Op den Camp H."/>
            <person name="Overmann J."/>
            <person name="Amann R."/>
            <person name="Jetten M.S.M."/>
            <person name="Mascher T."/>
            <person name="Medema M.H."/>
            <person name="Devos D.P."/>
            <person name="Kaster A.-K."/>
            <person name="Ovreas L."/>
            <person name="Rohde M."/>
            <person name="Galperin M.Y."/>
            <person name="Jogler C."/>
        </authorList>
    </citation>
    <scope>NUCLEOTIDE SEQUENCE [LARGE SCALE GENOMIC DNA]</scope>
    <source>
        <strain evidence="2 3">Mal52</strain>
    </source>
</reference>
<feature type="domain" description="Xaa-Pro dipeptidyl-peptidase-like" evidence="1">
    <location>
        <begin position="77"/>
        <end position="217"/>
    </location>
</feature>